<evidence type="ECO:0000256" key="4">
    <source>
        <dbReference type="ARBA" id="ARBA00022806"/>
    </source>
</evidence>
<dbReference type="VEuPathDB" id="TriTrypDB:ADEAN_000747800"/>
<dbReference type="CDD" id="cd18787">
    <property type="entry name" value="SF2_C_DEAD"/>
    <property type="match status" value="1"/>
</dbReference>
<evidence type="ECO:0000313" key="12">
    <source>
        <dbReference type="EMBL" id="CAD2219964.1"/>
    </source>
</evidence>
<keyword evidence="4 12" id="KW-0347">Helicase</keyword>
<dbReference type="InterPro" id="IPR001650">
    <property type="entry name" value="Helicase_C-like"/>
</dbReference>
<dbReference type="SMART" id="SM00487">
    <property type="entry name" value="DEXDc"/>
    <property type="match status" value="1"/>
</dbReference>
<sequence>MEPPTEWSELQLGQRILEALKDLKWERPLPIQSACIPQALKGKDLSIHSRTGSGKSGAFAIPIIQRIITERAQGRKANAANPVALFLLPSVELCEQTVEVISAIAKFVKPRLSIDNLATRGAVTANRVRSAHIVITTIALLAKCCKNGIITGDTLGSIKYLVMDEADMIASHSENSLRIVQSILPSNIQVIFASATLTEALSTVKGQLLHNPVNISLTSQETADDEDNAEGPIVESKIVLKESKSSALKQYYLVANDICHHHTLLYALYRLKLIEGKTLIFVNGDEETYRLQHFLEMMGVGTLVYDSSLPLNVRLDTLRRFQSGQVTTLVCTDGTLEKAEELYTEASEKLAKEGKSSTGKKTARGKRPRTTDDEEENLPSALHRGVDFSDVKNVILFDGVDTNSSTSLSQYTHRIGRAGRAGKTGIAITFFTVPQARAHTKALREYVESKGNQLVPFKQMQRSEAAKLQYRVDTVLANVTRTSTRKLRVATVAAELNKSSYLSNHLGQKDSEALRNILKRSTRKVNVQKSVLEIPDYMKLKGAEGVKDYSYRVRLDQTRSTKFKKAARAPVKDPLKAVVSKLRGKQKK</sequence>
<accession>A0A7G2CM15</accession>
<dbReference type="PROSITE" id="PS51194">
    <property type="entry name" value="HELICASE_CTER"/>
    <property type="match status" value="1"/>
</dbReference>
<dbReference type="InterPro" id="IPR027417">
    <property type="entry name" value="P-loop_NTPase"/>
</dbReference>
<feature type="short sequence motif" description="Q motif" evidence="7">
    <location>
        <begin position="5"/>
        <end position="33"/>
    </location>
</feature>
<dbReference type="GO" id="GO:0005829">
    <property type="term" value="C:cytosol"/>
    <property type="evidence" value="ECO:0007669"/>
    <property type="project" value="TreeGrafter"/>
</dbReference>
<reference evidence="12 13" key="1">
    <citation type="submission" date="2020-08" db="EMBL/GenBank/DDBJ databases">
        <authorList>
            <person name="Newling K."/>
            <person name="Davey J."/>
            <person name="Forrester S."/>
        </authorList>
    </citation>
    <scope>NUCLEOTIDE SEQUENCE [LARGE SCALE GENOMIC DNA]</scope>
    <source>
        <strain evidence="13">Crithidia deanei Carvalho (ATCC PRA-265)</strain>
    </source>
</reference>
<evidence type="ECO:0000256" key="8">
    <source>
        <dbReference type="SAM" id="MobiDB-lite"/>
    </source>
</evidence>
<evidence type="ECO:0000259" key="11">
    <source>
        <dbReference type="PROSITE" id="PS51195"/>
    </source>
</evidence>
<evidence type="ECO:0000313" key="13">
    <source>
        <dbReference type="Proteomes" id="UP000515908"/>
    </source>
</evidence>
<dbReference type="Proteomes" id="UP000515908">
    <property type="component" value="Chromosome 15"/>
</dbReference>
<organism evidence="12 13">
    <name type="scientific">Angomonas deanei</name>
    <dbReference type="NCBI Taxonomy" id="59799"/>
    <lineage>
        <taxon>Eukaryota</taxon>
        <taxon>Discoba</taxon>
        <taxon>Euglenozoa</taxon>
        <taxon>Kinetoplastea</taxon>
        <taxon>Metakinetoplastina</taxon>
        <taxon>Trypanosomatida</taxon>
        <taxon>Trypanosomatidae</taxon>
        <taxon>Strigomonadinae</taxon>
        <taxon>Angomonas</taxon>
    </lineage>
</organism>
<dbReference type="InterPro" id="IPR014001">
    <property type="entry name" value="Helicase_ATP-bd"/>
</dbReference>
<keyword evidence="2" id="KW-0547">Nucleotide-binding</keyword>
<feature type="domain" description="Helicase ATP-binding" evidence="9">
    <location>
        <begin position="36"/>
        <end position="215"/>
    </location>
</feature>
<dbReference type="SUPFAM" id="SSF52540">
    <property type="entry name" value="P-loop containing nucleoside triphosphate hydrolases"/>
    <property type="match status" value="2"/>
</dbReference>
<evidence type="ECO:0000256" key="5">
    <source>
        <dbReference type="ARBA" id="ARBA00022840"/>
    </source>
</evidence>
<dbReference type="Pfam" id="PF00270">
    <property type="entry name" value="DEAD"/>
    <property type="match status" value="1"/>
</dbReference>
<dbReference type="Pfam" id="PF00271">
    <property type="entry name" value="Helicase_C"/>
    <property type="match status" value="2"/>
</dbReference>
<dbReference type="PANTHER" id="PTHR47959:SF1">
    <property type="entry name" value="ATP-DEPENDENT RNA HELICASE DBPA"/>
    <property type="match status" value="1"/>
</dbReference>
<keyword evidence="3" id="KW-0378">Hydrolase</keyword>
<dbReference type="GO" id="GO:0005524">
    <property type="term" value="F:ATP binding"/>
    <property type="evidence" value="ECO:0007669"/>
    <property type="project" value="UniProtKB-KW"/>
</dbReference>
<dbReference type="GO" id="GO:0003724">
    <property type="term" value="F:RNA helicase activity"/>
    <property type="evidence" value="ECO:0007669"/>
    <property type="project" value="InterPro"/>
</dbReference>
<evidence type="ECO:0000256" key="6">
    <source>
        <dbReference type="ARBA" id="ARBA00022917"/>
    </source>
</evidence>
<dbReference type="GO" id="GO:0016787">
    <property type="term" value="F:hydrolase activity"/>
    <property type="evidence" value="ECO:0007669"/>
    <property type="project" value="UniProtKB-KW"/>
</dbReference>
<name>A0A7G2CM15_9TRYP</name>
<keyword evidence="6" id="KW-0648">Protein biosynthesis</keyword>
<feature type="domain" description="DEAD-box RNA helicase Q" evidence="11">
    <location>
        <begin position="5"/>
        <end position="33"/>
    </location>
</feature>
<evidence type="ECO:0000259" key="10">
    <source>
        <dbReference type="PROSITE" id="PS51194"/>
    </source>
</evidence>
<dbReference type="EMBL" id="LR877159">
    <property type="protein sequence ID" value="CAD2219964.1"/>
    <property type="molecule type" value="Genomic_DNA"/>
</dbReference>
<proteinExistence type="predicted"/>
<keyword evidence="13" id="KW-1185">Reference proteome</keyword>
<dbReference type="OrthoDB" id="275716at2759"/>
<protein>
    <submittedName>
        <fullName evidence="12">DEAD/DEAH box helicase/Helicase conserved C-terminal domain containing protein, putative</fullName>
    </submittedName>
</protein>
<dbReference type="PANTHER" id="PTHR47959">
    <property type="entry name" value="ATP-DEPENDENT RNA HELICASE RHLE-RELATED"/>
    <property type="match status" value="1"/>
</dbReference>
<dbReference type="GO" id="GO:0003743">
    <property type="term" value="F:translation initiation factor activity"/>
    <property type="evidence" value="ECO:0007669"/>
    <property type="project" value="UniProtKB-KW"/>
</dbReference>
<evidence type="ECO:0000259" key="9">
    <source>
        <dbReference type="PROSITE" id="PS51192"/>
    </source>
</evidence>
<dbReference type="PROSITE" id="PS51192">
    <property type="entry name" value="HELICASE_ATP_BIND_1"/>
    <property type="match status" value="1"/>
</dbReference>
<dbReference type="InterPro" id="IPR011545">
    <property type="entry name" value="DEAD/DEAH_box_helicase_dom"/>
</dbReference>
<evidence type="ECO:0000256" key="3">
    <source>
        <dbReference type="ARBA" id="ARBA00022801"/>
    </source>
</evidence>
<feature type="domain" description="Helicase C-terminal" evidence="10">
    <location>
        <begin position="263"/>
        <end position="465"/>
    </location>
</feature>
<gene>
    <name evidence="12" type="ORF">ADEAN_000747800</name>
</gene>
<dbReference type="AlphaFoldDB" id="A0A7G2CM15"/>
<evidence type="ECO:0000256" key="2">
    <source>
        <dbReference type="ARBA" id="ARBA00022741"/>
    </source>
</evidence>
<keyword evidence="1" id="KW-0396">Initiation factor</keyword>
<dbReference type="PROSITE" id="PS51195">
    <property type="entry name" value="Q_MOTIF"/>
    <property type="match status" value="1"/>
</dbReference>
<dbReference type="InterPro" id="IPR014014">
    <property type="entry name" value="RNA_helicase_DEAD_Q_motif"/>
</dbReference>
<keyword evidence="5" id="KW-0067">ATP-binding</keyword>
<evidence type="ECO:0000256" key="1">
    <source>
        <dbReference type="ARBA" id="ARBA00022540"/>
    </source>
</evidence>
<dbReference type="Gene3D" id="3.40.50.300">
    <property type="entry name" value="P-loop containing nucleotide triphosphate hydrolases"/>
    <property type="match status" value="2"/>
</dbReference>
<dbReference type="SMART" id="SM00490">
    <property type="entry name" value="HELICc"/>
    <property type="match status" value="1"/>
</dbReference>
<dbReference type="InterPro" id="IPR050079">
    <property type="entry name" value="DEAD_box_RNA_helicase"/>
</dbReference>
<dbReference type="GO" id="GO:0003676">
    <property type="term" value="F:nucleic acid binding"/>
    <property type="evidence" value="ECO:0007669"/>
    <property type="project" value="InterPro"/>
</dbReference>
<evidence type="ECO:0000256" key="7">
    <source>
        <dbReference type="PROSITE-ProRule" id="PRU00552"/>
    </source>
</evidence>
<feature type="region of interest" description="Disordered" evidence="8">
    <location>
        <begin position="349"/>
        <end position="381"/>
    </location>
</feature>